<evidence type="ECO:0008006" key="3">
    <source>
        <dbReference type="Google" id="ProtNLM"/>
    </source>
</evidence>
<protein>
    <recommendedName>
        <fullName evidence="3">LVIVD repeat-containing protein</fullName>
    </recommendedName>
</protein>
<dbReference type="SUPFAM" id="SSF50998">
    <property type="entry name" value="Quinoprotein alcohol dehydrogenase-like"/>
    <property type="match status" value="1"/>
</dbReference>
<dbReference type="Pfam" id="PF08309">
    <property type="entry name" value="LVIVD"/>
    <property type="match status" value="3"/>
</dbReference>
<comment type="caution">
    <text evidence="1">The sequence shown here is derived from an EMBL/GenBank/DDBJ whole genome shotgun (WGS) entry which is preliminary data.</text>
</comment>
<dbReference type="InterPro" id="IPR011047">
    <property type="entry name" value="Quinoprotein_ADH-like_sf"/>
</dbReference>
<gene>
    <name evidence="1" type="ORF">JMN32_24125</name>
</gene>
<keyword evidence="2" id="KW-1185">Reference proteome</keyword>
<dbReference type="PROSITE" id="PS51257">
    <property type="entry name" value="PROKAR_LIPOPROTEIN"/>
    <property type="match status" value="1"/>
</dbReference>
<evidence type="ECO:0000313" key="2">
    <source>
        <dbReference type="Proteomes" id="UP000614216"/>
    </source>
</evidence>
<name>A0A937G368_9BACT</name>
<dbReference type="EMBL" id="JAEUGD010000066">
    <property type="protein sequence ID" value="MBL6449421.1"/>
    <property type="molecule type" value="Genomic_DNA"/>
</dbReference>
<proteinExistence type="predicted"/>
<dbReference type="Proteomes" id="UP000614216">
    <property type="component" value="Unassembled WGS sequence"/>
</dbReference>
<organism evidence="1 2">
    <name type="scientific">Fulvivirga marina</name>
    <dbReference type="NCBI Taxonomy" id="2494733"/>
    <lineage>
        <taxon>Bacteria</taxon>
        <taxon>Pseudomonadati</taxon>
        <taxon>Bacteroidota</taxon>
        <taxon>Cytophagia</taxon>
        <taxon>Cytophagales</taxon>
        <taxon>Fulvivirgaceae</taxon>
        <taxon>Fulvivirga</taxon>
    </lineage>
</organism>
<dbReference type="RefSeq" id="WP_202858946.1">
    <property type="nucleotide sequence ID" value="NZ_JAEUGD010000066.1"/>
</dbReference>
<dbReference type="InterPro" id="IPR013211">
    <property type="entry name" value="LVIVD"/>
</dbReference>
<accession>A0A937G368</accession>
<sequence>MQKIKTVTHVSQIMITVLTVLCASILLSGCGDNCEVKNSYTYYEPVYTTLEDIRSSVTTLPAHNLQQTGKIYFRDGYLFINEPNQGVHVIDNHDPANPENIAFIKIPGSFDIAVRGNILFSDSYIDLVAIDIADVQNAKEVGRVENIFHGYNSYGFYADSQMGVVTDWKAVEQVELYESDCEAGYDWGMLYEGGIAVDRVATFDANTAVAPTNPGMAGSMARFALVGDYLYAVDQSDLYPVNVTHSTDLQAEEKVAINWGIETIFPNNNFLFIGAQNGMYIMDLVTPAQPTWVSSYEHVTSCDPVVVDGDYAYVTLRSGTECQGFTNQLEVIDISNISSPELLFTYNMHNPHGLGKDGDVLFICDGDDGLKIFDASDISNIGNKLMAHYKDIKAFDIIPFNNIAMMIGEDGLYQYDYSDLDNIVFLSHLEISDNEE</sequence>
<evidence type="ECO:0000313" key="1">
    <source>
        <dbReference type="EMBL" id="MBL6449421.1"/>
    </source>
</evidence>
<reference evidence="1" key="1">
    <citation type="submission" date="2021-01" db="EMBL/GenBank/DDBJ databases">
        <title>Fulvivirga kasyanovii gen. nov., sp nov., a novel member of the phylum Bacteroidetes isolated from seawater in a mussel farm.</title>
        <authorList>
            <person name="Zhao L.-H."/>
            <person name="Wang Z.-J."/>
        </authorList>
    </citation>
    <scope>NUCLEOTIDE SEQUENCE</scope>
    <source>
        <strain evidence="1">29W222</strain>
    </source>
</reference>
<dbReference type="AlphaFoldDB" id="A0A937G368"/>